<keyword evidence="3" id="KW-1185">Reference proteome</keyword>
<dbReference type="EMBL" id="JAHUZD010000037">
    <property type="protein sequence ID" value="KAI3405395.2"/>
    <property type="molecule type" value="Genomic_DNA"/>
</dbReference>
<feature type="transmembrane region" description="Helical" evidence="1">
    <location>
        <begin position="27"/>
        <end position="47"/>
    </location>
</feature>
<feature type="transmembrane region" description="Helical" evidence="1">
    <location>
        <begin position="203"/>
        <end position="224"/>
    </location>
</feature>
<dbReference type="Pfam" id="PF16965">
    <property type="entry name" value="CSG2"/>
    <property type="match status" value="1"/>
</dbReference>
<sequence length="492" mass="56044">MTVTNLTEQNDQDSNGASIHAISKTKIIFVTGLFIISLAAFVLQTEFTSQAYQLKYSEPILLLAVTHGSWWTLWPIQVLFVSTWRTIHKRSRLIKESRTRTRTLSNTIDEPIQYQRLTGDRQDFQQDQQDVVVPNYVSYFKKAIVKQFHNVYHTAILIYESNVHENRSTTHLNQIIENSVQISSTDSISACIKSFLKTPAIQYILYKVMLVTVVLTIAGFTWYGAMSMTYAADVTAIYNCSAFTAYAFAVLLLNEKFAWLKINSVIIALIGVFIVSYSASDTDKVDEKNDGSNSEKNPHPYRFWGNVIIFIGAVLYGYYEVLYKKYLCIPEHLTKIITPRRQLTFANFIMALLGAYTLVILTVLMLFVEVFHIHKFNFFNYGENTRKIWLYILGSIISNLLFSASFLSLMALTNPVLSSVSSLLTIFLIGLVEWLVFDNTLDLQQIIGDCFVIVGFIMLTTASWKEISEGNEDDDVEAVSTYSFPTSTNENR</sequence>
<feature type="transmembrane region" description="Helical" evidence="1">
    <location>
        <begin position="343"/>
        <end position="368"/>
    </location>
</feature>
<dbReference type="GO" id="GO:0006874">
    <property type="term" value="P:intracellular calcium ion homeostasis"/>
    <property type="evidence" value="ECO:0007669"/>
    <property type="project" value="InterPro"/>
</dbReference>
<organism evidence="2 3">
    <name type="scientific">Candida oxycetoniae</name>
    <dbReference type="NCBI Taxonomy" id="497107"/>
    <lineage>
        <taxon>Eukaryota</taxon>
        <taxon>Fungi</taxon>
        <taxon>Dikarya</taxon>
        <taxon>Ascomycota</taxon>
        <taxon>Saccharomycotina</taxon>
        <taxon>Pichiomycetes</taxon>
        <taxon>Debaryomycetaceae</taxon>
        <taxon>Candida/Lodderomyces clade</taxon>
        <taxon>Candida</taxon>
    </lineage>
</organism>
<dbReference type="RefSeq" id="XP_049181140.1">
    <property type="nucleotide sequence ID" value="XM_049322951.1"/>
</dbReference>
<comment type="caution">
    <text evidence="2">The sequence shown here is derived from an EMBL/GenBank/DDBJ whole genome shotgun (WGS) entry which is preliminary data.</text>
</comment>
<gene>
    <name evidence="2" type="ORF">KGF56_001791</name>
</gene>
<feature type="transmembrane region" description="Helical" evidence="1">
    <location>
        <begin position="303"/>
        <end position="322"/>
    </location>
</feature>
<protein>
    <recommendedName>
        <fullName evidence="4">EamA domain-containing protein</fullName>
    </recommendedName>
</protein>
<evidence type="ECO:0000313" key="2">
    <source>
        <dbReference type="EMBL" id="KAI3405395.2"/>
    </source>
</evidence>
<dbReference type="GO" id="GO:0030234">
    <property type="term" value="F:enzyme regulator activity"/>
    <property type="evidence" value="ECO:0007669"/>
    <property type="project" value="InterPro"/>
</dbReference>
<feature type="transmembrane region" description="Helical" evidence="1">
    <location>
        <begin position="236"/>
        <end position="253"/>
    </location>
</feature>
<reference evidence="2" key="1">
    <citation type="journal article" date="2022" name="DNA Res.">
        <title>Genome analysis of five recently described species of the CUG-Ser clade uncovers Candida theae as a new hybrid lineage with pathogenic potential in the Candida parapsilosis species complex.</title>
        <authorList>
            <person name="Mixao V."/>
            <person name="Del Olmo V."/>
            <person name="Hegedusova E."/>
            <person name="Saus E."/>
            <person name="Pryszcz L."/>
            <person name="Cillingova A."/>
            <person name="Nosek J."/>
            <person name="Gabaldon T."/>
        </authorList>
    </citation>
    <scope>NUCLEOTIDE SEQUENCE</scope>
    <source>
        <strain evidence="2">CBS 10844</strain>
    </source>
</reference>
<dbReference type="InterPro" id="IPR031581">
    <property type="entry name" value="Csg2"/>
</dbReference>
<feature type="transmembrane region" description="Helical" evidence="1">
    <location>
        <begin position="388"/>
        <end position="409"/>
    </location>
</feature>
<keyword evidence="1" id="KW-1133">Transmembrane helix</keyword>
<feature type="transmembrane region" description="Helical" evidence="1">
    <location>
        <begin position="416"/>
        <end position="437"/>
    </location>
</feature>
<evidence type="ECO:0000256" key="1">
    <source>
        <dbReference type="SAM" id="Phobius"/>
    </source>
</evidence>
<dbReference type="InterPro" id="IPR037185">
    <property type="entry name" value="EmrE-like"/>
</dbReference>
<dbReference type="GO" id="GO:0005789">
    <property type="term" value="C:endoplasmic reticulum membrane"/>
    <property type="evidence" value="ECO:0007669"/>
    <property type="project" value="InterPro"/>
</dbReference>
<keyword evidence="1" id="KW-0472">Membrane</keyword>
<keyword evidence="1" id="KW-0812">Transmembrane</keyword>
<accession>A0AAI9WZ03</accession>
<feature type="transmembrane region" description="Helical" evidence="1">
    <location>
        <begin position="260"/>
        <end position="279"/>
    </location>
</feature>
<dbReference type="InterPro" id="IPR026505">
    <property type="entry name" value="Solute_c_fam_35_mem_F3/F4"/>
</dbReference>
<dbReference type="AlphaFoldDB" id="A0AAI9WZ03"/>
<name>A0AAI9WZ03_9ASCO</name>
<proteinExistence type="predicted"/>
<dbReference type="Proteomes" id="UP001202479">
    <property type="component" value="Unassembled WGS sequence"/>
</dbReference>
<dbReference type="PANTHER" id="PTHR19346:SF4">
    <property type="entry name" value="SUGAR PHOSPHATE TRANSPORTER DOMAIN-CONTAINING PROTEIN"/>
    <property type="match status" value="1"/>
</dbReference>
<dbReference type="GeneID" id="73379408"/>
<dbReference type="PANTHER" id="PTHR19346">
    <property type="entry name" value="SUGAR PHOSPHATE TRANSPORTER DOMAIN-CONTAINING PROTEIN"/>
    <property type="match status" value="1"/>
</dbReference>
<dbReference type="SUPFAM" id="SSF103481">
    <property type="entry name" value="Multidrug resistance efflux transporter EmrE"/>
    <property type="match status" value="2"/>
</dbReference>
<feature type="transmembrane region" description="Helical" evidence="1">
    <location>
        <begin position="59"/>
        <end position="82"/>
    </location>
</feature>
<evidence type="ECO:0008006" key="4">
    <source>
        <dbReference type="Google" id="ProtNLM"/>
    </source>
</evidence>
<evidence type="ECO:0000313" key="3">
    <source>
        <dbReference type="Proteomes" id="UP001202479"/>
    </source>
</evidence>